<evidence type="ECO:0008006" key="4">
    <source>
        <dbReference type="Google" id="ProtNLM"/>
    </source>
</evidence>
<proteinExistence type="predicted"/>
<evidence type="ECO:0000313" key="3">
    <source>
        <dbReference type="Proteomes" id="UP001317191"/>
    </source>
</evidence>
<keyword evidence="3" id="KW-1185">Reference proteome</keyword>
<accession>A0ABT0TPE1</accession>
<comment type="caution">
    <text evidence="2">The sequence shown here is derived from an EMBL/GenBank/DDBJ whole genome shotgun (WGS) entry which is preliminary data.</text>
</comment>
<sequence length="263" mass="30890">MKKLLFFTLILVHTLCFSQATSLIASKTSSQFIEADEFVGEDIYNNLYYIKNNSFFKKSKHELFHYKNVSFGKITKVDLQNPLRILLFYQNFNTLIVLDNQLNEIQRINFSEIDNSLTLTAVGNATQNGYWFFDQNTQQLKIYHYTSGTFQNIGTIFDTTIKNYDTALNYFYWIDTENILYRSDLFGKKQGLGKIPEYDRISLNDGLTLIYEKDQKLYLFEVTKNKSTLIENVQNSFKSFYFKNQNLTIFTPEGITNYKINLP</sequence>
<evidence type="ECO:0000256" key="1">
    <source>
        <dbReference type="SAM" id="SignalP"/>
    </source>
</evidence>
<name>A0ABT0TPE1_9FLAO</name>
<dbReference type="Proteomes" id="UP001317191">
    <property type="component" value="Unassembled WGS sequence"/>
</dbReference>
<organism evidence="2 3">
    <name type="scientific">Flavobacterium luminosum</name>
    <dbReference type="NCBI Taxonomy" id="2949086"/>
    <lineage>
        <taxon>Bacteria</taxon>
        <taxon>Pseudomonadati</taxon>
        <taxon>Bacteroidota</taxon>
        <taxon>Flavobacteriia</taxon>
        <taxon>Flavobacteriales</taxon>
        <taxon>Flavobacteriaceae</taxon>
        <taxon>Flavobacterium</taxon>
    </lineage>
</organism>
<gene>
    <name evidence="2" type="ORF">NAT50_08295</name>
</gene>
<feature type="chain" id="PRO_5046546173" description="DUF5050 domain-containing protein" evidence="1">
    <location>
        <begin position="19"/>
        <end position="263"/>
    </location>
</feature>
<feature type="signal peptide" evidence="1">
    <location>
        <begin position="1"/>
        <end position="18"/>
    </location>
</feature>
<protein>
    <recommendedName>
        <fullName evidence="4">DUF5050 domain-containing protein</fullName>
    </recommendedName>
</protein>
<keyword evidence="1" id="KW-0732">Signal</keyword>
<dbReference type="RefSeq" id="WP_250592791.1">
    <property type="nucleotide sequence ID" value="NZ_JAMLJM010000005.1"/>
</dbReference>
<dbReference type="EMBL" id="JAMLJM010000005">
    <property type="protein sequence ID" value="MCL9809358.1"/>
    <property type="molecule type" value="Genomic_DNA"/>
</dbReference>
<reference evidence="2 3" key="1">
    <citation type="submission" date="2022-05" db="EMBL/GenBank/DDBJ databases">
        <title>Flavobacterium sp., isolated from activated sludge.</title>
        <authorList>
            <person name="Ran Q."/>
        </authorList>
    </citation>
    <scope>NUCLEOTIDE SEQUENCE [LARGE SCALE GENOMIC DNA]</scope>
    <source>
        <strain evidence="2 3">HXWNR70</strain>
    </source>
</reference>
<evidence type="ECO:0000313" key="2">
    <source>
        <dbReference type="EMBL" id="MCL9809358.1"/>
    </source>
</evidence>